<reference evidence="1 2" key="1">
    <citation type="submission" date="2016-07" db="EMBL/GenBank/DDBJ databases">
        <authorList>
            <person name="Lefevre C.T."/>
        </authorList>
    </citation>
    <scope>NUCLEOTIDE SEQUENCE [LARGE SCALE GENOMIC DNA]</scope>
    <source>
        <strain evidence="1">PR1</strain>
    </source>
</reference>
<sequence>MSAGKGYITIVTKEGPVKVLVEYAVTPAEKAKGLMFRKRLPKKEGMLFIYQKPRAVAMWMKNTPLSLDMIFINRKGRIRQIEEKTEPNSTRKIHSGGQVSAVLEMIGGSAEDFGIGIGDSVIIQN</sequence>
<organism evidence="1 2">
    <name type="scientific">Candidatus Terasakiella magnetica</name>
    <dbReference type="NCBI Taxonomy" id="1867952"/>
    <lineage>
        <taxon>Bacteria</taxon>
        <taxon>Pseudomonadati</taxon>
        <taxon>Pseudomonadota</taxon>
        <taxon>Alphaproteobacteria</taxon>
        <taxon>Rhodospirillales</taxon>
        <taxon>Terasakiellaceae</taxon>
        <taxon>Terasakiella</taxon>
    </lineage>
</organism>
<dbReference type="Proteomes" id="UP000231658">
    <property type="component" value="Unassembled WGS sequence"/>
</dbReference>
<dbReference type="InterPro" id="IPR003795">
    <property type="entry name" value="DUF192"/>
</dbReference>
<evidence type="ECO:0000313" key="2">
    <source>
        <dbReference type="Proteomes" id="UP000231658"/>
    </source>
</evidence>
<accession>A0A1C3RCG0</accession>
<protein>
    <recommendedName>
        <fullName evidence="3">DUF192 domain-containing protein</fullName>
    </recommendedName>
</protein>
<evidence type="ECO:0000313" key="1">
    <source>
        <dbReference type="EMBL" id="SCA54966.1"/>
    </source>
</evidence>
<name>A0A1C3RCG0_9PROT</name>
<evidence type="ECO:0008006" key="3">
    <source>
        <dbReference type="Google" id="ProtNLM"/>
    </source>
</evidence>
<keyword evidence="2" id="KW-1185">Reference proteome</keyword>
<dbReference type="Pfam" id="PF02643">
    <property type="entry name" value="DUF192"/>
    <property type="match status" value="1"/>
</dbReference>
<dbReference type="EMBL" id="FLYE01000001">
    <property type="protein sequence ID" value="SCA54966.1"/>
    <property type="molecule type" value="Genomic_DNA"/>
</dbReference>
<gene>
    <name evidence="1" type="ORF">MTBPR1_10213</name>
</gene>
<dbReference type="AlphaFoldDB" id="A0A1C3RCG0"/>
<dbReference type="InterPro" id="IPR038695">
    <property type="entry name" value="Saro_0823-like_sf"/>
</dbReference>
<proteinExistence type="predicted"/>
<dbReference type="PANTHER" id="PTHR37953">
    <property type="entry name" value="UPF0127 PROTEIN MJ1496"/>
    <property type="match status" value="1"/>
</dbReference>
<dbReference type="Gene3D" id="2.60.120.1140">
    <property type="entry name" value="Protein of unknown function DUF192"/>
    <property type="match status" value="1"/>
</dbReference>
<dbReference type="PANTHER" id="PTHR37953:SF1">
    <property type="entry name" value="UPF0127 PROTEIN MJ1496"/>
    <property type="match status" value="1"/>
</dbReference>